<gene>
    <name evidence="6" type="ORF">GCM10009784_01800</name>
</gene>
<comment type="similarity">
    <text evidence="1 4">Belongs to the carbohydrate kinase PfkB family.</text>
</comment>
<dbReference type="Gene3D" id="3.40.1190.20">
    <property type="match status" value="1"/>
</dbReference>
<dbReference type="InterPro" id="IPR052562">
    <property type="entry name" value="Ketohexokinase-related"/>
</dbReference>
<dbReference type="PANTHER" id="PTHR42774">
    <property type="entry name" value="PHOSPHOTRANSFERASE SYSTEM TRANSPORT PROTEIN"/>
    <property type="match status" value="1"/>
</dbReference>
<dbReference type="EMBL" id="BAAAON010000001">
    <property type="protein sequence ID" value="GAA2172219.1"/>
    <property type="molecule type" value="Genomic_DNA"/>
</dbReference>
<dbReference type="InterPro" id="IPR002173">
    <property type="entry name" value="Carboh/pur_kinase_PfkB_CS"/>
</dbReference>
<dbReference type="InterPro" id="IPR002139">
    <property type="entry name" value="Ribo/fructo_kinase"/>
</dbReference>
<keyword evidence="7" id="KW-1185">Reference proteome</keyword>
<protein>
    <submittedName>
        <fullName evidence="6">PfkB family carbohydrate kinase</fullName>
    </submittedName>
</protein>
<evidence type="ECO:0000256" key="2">
    <source>
        <dbReference type="ARBA" id="ARBA00022679"/>
    </source>
</evidence>
<evidence type="ECO:0000313" key="7">
    <source>
        <dbReference type="Proteomes" id="UP001500974"/>
    </source>
</evidence>
<name>A0ABP5MC88_9MICC</name>
<proteinExistence type="inferred from homology"/>
<evidence type="ECO:0000259" key="5">
    <source>
        <dbReference type="Pfam" id="PF00294"/>
    </source>
</evidence>
<evidence type="ECO:0000256" key="4">
    <source>
        <dbReference type="RuleBase" id="RU003704"/>
    </source>
</evidence>
<dbReference type="Pfam" id="PF00294">
    <property type="entry name" value="PfkB"/>
    <property type="match status" value="2"/>
</dbReference>
<dbReference type="PANTHER" id="PTHR42774:SF3">
    <property type="entry name" value="KETOHEXOKINASE"/>
    <property type="match status" value="1"/>
</dbReference>
<evidence type="ECO:0000256" key="1">
    <source>
        <dbReference type="ARBA" id="ARBA00010688"/>
    </source>
</evidence>
<evidence type="ECO:0000256" key="3">
    <source>
        <dbReference type="ARBA" id="ARBA00022777"/>
    </source>
</evidence>
<keyword evidence="3 4" id="KW-0418">Kinase</keyword>
<reference evidence="7" key="1">
    <citation type="journal article" date="2019" name="Int. J. Syst. Evol. Microbiol.">
        <title>The Global Catalogue of Microorganisms (GCM) 10K type strain sequencing project: providing services to taxonomists for standard genome sequencing and annotation.</title>
        <authorList>
            <consortium name="The Broad Institute Genomics Platform"/>
            <consortium name="The Broad Institute Genome Sequencing Center for Infectious Disease"/>
            <person name="Wu L."/>
            <person name="Ma J."/>
        </authorList>
    </citation>
    <scope>NUCLEOTIDE SEQUENCE [LARGE SCALE GENOMIC DNA]</scope>
    <source>
        <strain evidence="7">JCM 14917</strain>
    </source>
</reference>
<dbReference type="GO" id="GO:0016301">
    <property type="term" value="F:kinase activity"/>
    <property type="evidence" value="ECO:0007669"/>
    <property type="project" value="UniProtKB-KW"/>
</dbReference>
<feature type="domain" description="Carbohydrate kinase PfkB" evidence="5">
    <location>
        <begin position="54"/>
        <end position="132"/>
    </location>
</feature>
<sequence>MPYMAALNRFDPLASARTGNDPEFDLLLTGSVFFDIIFTGLEALPTPGTEAWAEGMGSCPGGVANQAIAASRLGLRTTLAAAFGDDGYGAFNRSILEGQEHVDLSRSRTFEQWHSPVTVSLSVDRDRSMVTHGHPSPLSASALIADLPRCRAAIAEVGPEVEPWVPAAHAQGMRLFGDVGWDPSGTWSSEALDSLQFFHAFLPNETEAMAYTRTSDPWAALYALADRVPVAVVTVGQQGAIAVDSLTGEEEWVPALPVNAYDPTGAGDCFGAAFVMGDLAGWPLADRLAFANLCASLSVQEVGGSLAAPGWGDIADWWRRVSAERDGVRKQWLRRYAFLEDIVSNVPPSAVRRASATIATQSDA</sequence>
<dbReference type="PROSITE" id="PS00584">
    <property type="entry name" value="PFKB_KINASES_2"/>
    <property type="match status" value="1"/>
</dbReference>
<evidence type="ECO:0000313" key="6">
    <source>
        <dbReference type="EMBL" id="GAA2172219.1"/>
    </source>
</evidence>
<feature type="domain" description="Carbohydrate kinase PfkB" evidence="5">
    <location>
        <begin position="168"/>
        <end position="306"/>
    </location>
</feature>
<comment type="caution">
    <text evidence="6">The sequence shown here is derived from an EMBL/GenBank/DDBJ whole genome shotgun (WGS) entry which is preliminary data.</text>
</comment>
<keyword evidence="2 4" id="KW-0808">Transferase</keyword>
<dbReference type="InterPro" id="IPR011611">
    <property type="entry name" value="PfkB_dom"/>
</dbReference>
<dbReference type="PRINTS" id="PR00990">
    <property type="entry name" value="RIBOKINASE"/>
</dbReference>
<dbReference type="SUPFAM" id="SSF53613">
    <property type="entry name" value="Ribokinase-like"/>
    <property type="match status" value="1"/>
</dbReference>
<dbReference type="InterPro" id="IPR029056">
    <property type="entry name" value="Ribokinase-like"/>
</dbReference>
<accession>A0ABP5MC88</accession>
<organism evidence="6 7">
    <name type="scientific">Arthrobacter parietis</name>
    <dbReference type="NCBI Taxonomy" id="271434"/>
    <lineage>
        <taxon>Bacteria</taxon>
        <taxon>Bacillati</taxon>
        <taxon>Actinomycetota</taxon>
        <taxon>Actinomycetes</taxon>
        <taxon>Micrococcales</taxon>
        <taxon>Micrococcaceae</taxon>
        <taxon>Arthrobacter</taxon>
    </lineage>
</organism>
<dbReference type="Proteomes" id="UP001500974">
    <property type="component" value="Unassembled WGS sequence"/>
</dbReference>